<dbReference type="PANTHER" id="PTHR45831:SF2">
    <property type="entry name" value="LD24721P"/>
    <property type="match status" value="1"/>
</dbReference>
<dbReference type="SUPFAM" id="SSF48371">
    <property type="entry name" value="ARM repeat"/>
    <property type="match status" value="1"/>
</dbReference>
<evidence type="ECO:0000313" key="4">
    <source>
        <dbReference type="EMBL" id="QDV23538.1"/>
    </source>
</evidence>
<organism evidence="4 5">
    <name type="scientific">Aureliella helgolandensis</name>
    <dbReference type="NCBI Taxonomy" id="2527968"/>
    <lineage>
        <taxon>Bacteria</taxon>
        <taxon>Pseudomonadati</taxon>
        <taxon>Planctomycetota</taxon>
        <taxon>Planctomycetia</taxon>
        <taxon>Pirellulales</taxon>
        <taxon>Pirellulaceae</taxon>
        <taxon>Aureliella</taxon>
    </lineage>
</organism>
<feature type="repeat" description="TPR" evidence="3">
    <location>
        <begin position="170"/>
        <end position="203"/>
    </location>
</feature>
<dbReference type="Gene3D" id="1.25.40.10">
    <property type="entry name" value="Tetratricopeptide repeat domain"/>
    <property type="match status" value="1"/>
</dbReference>
<dbReference type="InterPro" id="IPR047150">
    <property type="entry name" value="SGT"/>
</dbReference>
<dbReference type="InterPro" id="IPR011989">
    <property type="entry name" value="ARM-like"/>
</dbReference>
<gene>
    <name evidence="4" type="ORF">Q31a_18390</name>
</gene>
<dbReference type="SUPFAM" id="SSF48452">
    <property type="entry name" value="TPR-like"/>
    <property type="match status" value="1"/>
</dbReference>
<evidence type="ECO:0000256" key="2">
    <source>
        <dbReference type="ARBA" id="ARBA00022803"/>
    </source>
</evidence>
<dbReference type="PANTHER" id="PTHR45831">
    <property type="entry name" value="LD24721P"/>
    <property type="match status" value="1"/>
</dbReference>
<dbReference type="RefSeq" id="WP_145076539.1">
    <property type="nucleotide sequence ID" value="NZ_CP036298.1"/>
</dbReference>
<dbReference type="Proteomes" id="UP000318017">
    <property type="component" value="Chromosome"/>
</dbReference>
<dbReference type="PROSITE" id="PS50005">
    <property type="entry name" value="TPR"/>
    <property type="match status" value="1"/>
</dbReference>
<dbReference type="OrthoDB" id="256486at2"/>
<dbReference type="GO" id="GO:0060090">
    <property type="term" value="F:molecular adaptor activity"/>
    <property type="evidence" value="ECO:0007669"/>
    <property type="project" value="TreeGrafter"/>
</dbReference>
<dbReference type="EMBL" id="CP036298">
    <property type="protein sequence ID" value="QDV23538.1"/>
    <property type="molecule type" value="Genomic_DNA"/>
</dbReference>
<protein>
    <submittedName>
        <fullName evidence="4">Tetratricopeptide repeat protein</fullName>
    </submittedName>
</protein>
<dbReference type="AlphaFoldDB" id="A0A518G4L9"/>
<sequence length="220" mass="24941">MEERATQYALLLRFYQRYLNDADTARFIASVAGHYSLGTLERLLQSGDIYSRRAAALSLGLIGDANSYSILGPLLRHHDRKLRLVVDDTMRAISGREGTAAQRQTLESIVRSNECGTFEKTIELASELIETSGASAEVYHQRSLALFQIDALEQAIEDCRQTLKLNEFHYAAMVGLGHCHLELGDLLESLFWFRRALDVYPDLEPVRLQVRRLEKAIQEL</sequence>
<dbReference type="GO" id="GO:0016020">
    <property type="term" value="C:membrane"/>
    <property type="evidence" value="ECO:0007669"/>
    <property type="project" value="TreeGrafter"/>
</dbReference>
<evidence type="ECO:0000256" key="1">
    <source>
        <dbReference type="ARBA" id="ARBA00022737"/>
    </source>
</evidence>
<dbReference type="Pfam" id="PF13181">
    <property type="entry name" value="TPR_8"/>
    <property type="match status" value="2"/>
</dbReference>
<dbReference type="SMART" id="SM00028">
    <property type="entry name" value="TPR"/>
    <property type="match status" value="2"/>
</dbReference>
<dbReference type="InterPro" id="IPR011990">
    <property type="entry name" value="TPR-like_helical_dom_sf"/>
</dbReference>
<evidence type="ECO:0000256" key="3">
    <source>
        <dbReference type="PROSITE-ProRule" id="PRU00339"/>
    </source>
</evidence>
<proteinExistence type="predicted"/>
<keyword evidence="1" id="KW-0677">Repeat</keyword>
<evidence type="ECO:0000313" key="5">
    <source>
        <dbReference type="Proteomes" id="UP000318017"/>
    </source>
</evidence>
<name>A0A518G4L9_9BACT</name>
<dbReference type="InterPro" id="IPR019734">
    <property type="entry name" value="TPR_rpt"/>
</dbReference>
<dbReference type="KEGG" id="ahel:Q31a_18390"/>
<dbReference type="InterPro" id="IPR016024">
    <property type="entry name" value="ARM-type_fold"/>
</dbReference>
<accession>A0A518G4L9</accession>
<reference evidence="4 5" key="1">
    <citation type="submission" date="2019-02" db="EMBL/GenBank/DDBJ databases">
        <title>Deep-cultivation of Planctomycetes and their phenomic and genomic characterization uncovers novel biology.</title>
        <authorList>
            <person name="Wiegand S."/>
            <person name="Jogler M."/>
            <person name="Boedeker C."/>
            <person name="Pinto D."/>
            <person name="Vollmers J."/>
            <person name="Rivas-Marin E."/>
            <person name="Kohn T."/>
            <person name="Peeters S.H."/>
            <person name="Heuer A."/>
            <person name="Rast P."/>
            <person name="Oberbeckmann S."/>
            <person name="Bunk B."/>
            <person name="Jeske O."/>
            <person name="Meyerdierks A."/>
            <person name="Storesund J.E."/>
            <person name="Kallscheuer N."/>
            <person name="Luecker S."/>
            <person name="Lage O.M."/>
            <person name="Pohl T."/>
            <person name="Merkel B.J."/>
            <person name="Hornburger P."/>
            <person name="Mueller R.-W."/>
            <person name="Bruemmer F."/>
            <person name="Labrenz M."/>
            <person name="Spormann A.M."/>
            <person name="Op den Camp H."/>
            <person name="Overmann J."/>
            <person name="Amann R."/>
            <person name="Jetten M.S.M."/>
            <person name="Mascher T."/>
            <person name="Medema M.H."/>
            <person name="Devos D.P."/>
            <person name="Kaster A.-K."/>
            <person name="Ovreas L."/>
            <person name="Rohde M."/>
            <person name="Galperin M.Y."/>
            <person name="Jogler C."/>
        </authorList>
    </citation>
    <scope>NUCLEOTIDE SEQUENCE [LARGE SCALE GENOMIC DNA]</scope>
    <source>
        <strain evidence="4 5">Q31a</strain>
    </source>
</reference>
<dbReference type="Gene3D" id="1.25.10.10">
    <property type="entry name" value="Leucine-rich Repeat Variant"/>
    <property type="match status" value="1"/>
</dbReference>
<keyword evidence="5" id="KW-1185">Reference proteome</keyword>
<dbReference type="GO" id="GO:0006620">
    <property type="term" value="P:post-translational protein targeting to endoplasmic reticulum membrane"/>
    <property type="evidence" value="ECO:0007669"/>
    <property type="project" value="TreeGrafter"/>
</dbReference>
<keyword evidence="2 3" id="KW-0802">TPR repeat</keyword>
<dbReference type="GO" id="GO:0072380">
    <property type="term" value="C:TRC complex"/>
    <property type="evidence" value="ECO:0007669"/>
    <property type="project" value="TreeGrafter"/>
</dbReference>